<comment type="similarity">
    <text evidence="2">Belongs to the HIN-200 family.</text>
</comment>
<dbReference type="GO" id="GO:0002218">
    <property type="term" value="P:activation of innate immune response"/>
    <property type="evidence" value="ECO:0007669"/>
    <property type="project" value="InterPro"/>
</dbReference>
<proteinExistence type="inferred from homology"/>
<evidence type="ECO:0000256" key="3">
    <source>
        <dbReference type="ARBA" id="ARBA00023242"/>
    </source>
</evidence>
<dbReference type="Bgee" id="ENSCPOG00000025018">
    <property type="expression patterns" value="Expressed in liver and 10 other cell types or tissues"/>
</dbReference>
<dbReference type="GO" id="GO:0005829">
    <property type="term" value="C:cytosol"/>
    <property type="evidence" value="ECO:0007669"/>
    <property type="project" value="TreeGrafter"/>
</dbReference>
<dbReference type="Pfam" id="PF02760">
    <property type="entry name" value="HIN"/>
    <property type="match status" value="1"/>
</dbReference>
<dbReference type="InterPro" id="IPR040205">
    <property type="entry name" value="HIN-200"/>
</dbReference>
<dbReference type="Ensembl" id="ENSCPOT00000022702.2">
    <property type="protein sequence ID" value="ENSCPOP00000014669.2"/>
    <property type="gene ID" value="ENSCPOG00000025018.2"/>
</dbReference>
<dbReference type="GO" id="GO:0005654">
    <property type="term" value="C:nucleoplasm"/>
    <property type="evidence" value="ECO:0007669"/>
    <property type="project" value="TreeGrafter"/>
</dbReference>
<evidence type="ECO:0000313" key="6">
    <source>
        <dbReference type="Proteomes" id="UP000005447"/>
    </source>
</evidence>
<evidence type="ECO:0000259" key="4">
    <source>
        <dbReference type="PROSITE" id="PS50834"/>
    </source>
</evidence>
<dbReference type="GeneTree" id="ENSGT00390000013296"/>
<dbReference type="OMA" id="NIYCEEG"/>
<name>H0VVE3_CAVPO</name>
<evidence type="ECO:0000256" key="1">
    <source>
        <dbReference type="ARBA" id="ARBA00004123"/>
    </source>
</evidence>
<dbReference type="AlphaFoldDB" id="H0VVE3"/>
<dbReference type="InterPro" id="IPR012340">
    <property type="entry name" value="NA-bd_OB-fold"/>
</dbReference>
<reference evidence="6" key="1">
    <citation type="journal article" date="2011" name="Nature">
        <title>A high-resolution map of human evolutionary constraint using 29 mammals.</title>
        <authorList>
            <person name="Lindblad-Toh K."/>
            <person name="Garber M."/>
            <person name="Zuk O."/>
            <person name="Lin M.F."/>
            <person name="Parker B.J."/>
            <person name="Washietl S."/>
            <person name="Kheradpour P."/>
            <person name="Ernst J."/>
            <person name="Jordan G."/>
            <person name="Mauceli E."/>
            <person name="Ward L.D."/>
            <person name="Lowe C.B."/>
            <person name="Holloway A.K."/>
            <person name="Clamp M."/>
            <person name="Gnerre S."/>
            <person name="Alfoldi J."/>
            <person name="Beal K."/>
            <person name="Chang J."/>
            <person name="Clawson H."/>
            <person name="Cuff J."/>
            <person name="Di Palma F."/>
            <person name="Fitzgerald S."/>
            <person name="Flicek P."/>
            <person name="Guttman M."/>
            <person name="Hubisz M.J."/>
            <person name="Jaffe D.B."/>
            <person name="Jungreis I."/>
            <person name="Kent W.J."/>
            <person name="Kostka D."/>
            <person name="Lara M."/>
            <person name="Martins A.L."/>
            <person name="Massingham T."/>
            <person name="Moltke I."/>
            <person name="Raney B.J."/>
            <person name="Rasmussen M.D."/>
            <person name="Robinson J."/>
            <person name="Stark A."/>
            <person name="Vilella A.J."/>
            <person name="Wen J."/>
            <person name="Xie X."/>
            <person name="Zody M.C."/>
            <person name="Baldwin J."/>
            <person name="Bloom T."/>
            <person name="Chin C.W."/>
            <person name="Heiman D."/>
            <person name="Nicol R."/>
            <person name="Nusbaum C."/>
            <person name="Young S."/>
            <person name="Wilkinson J."/>
            <person name="Worley K.C."/>
            <person name="Kovar C.L."/>
            <person name="Muzny D.M."/>
            <person name="Gibbs R.A."/>
            <person name="Cree A."/>
            <person name="Dihn H.H."/>
            <person name="Fowler G."/>
            <person name="Jhangiani S."/>
            <person name="Joshi V."/>
            <person name="Lee S."/>
            <person name="Lewis L.R."/>
            <person name="Nazareth L.V."/>
            <person name="Okwuonu G."/>
            <person name="Santibanez J."/>
            <person name="Warren W.C."/>
            <person name="Mardis E.R."/>
            <person name="Weinstock G.M."/>
            <person name="Wilson R.K."/>
            <person name="Delehaunty K."/>
            <person name="Dooling D."/>
            <person name="Fronik C."/>
            <person name="Fulton L."/>
            <person name="Fulton B."/>
            <person name="Graves T."/>
            <person name="Minx P."/>
            <person name="Sodergren E."/>
            <person name="Birney E."/>
            <person name="Margulies E.H."/>
            <person name="Herrero J."/>
            <person name="Green E.D."/>
            <person name="Haussler D."/>
            <person name="Siepel A."/>
            <person name="Goldman N."/>
            <person name="Pollard K.S."/>
            <person name="Pedersen J.S."/>
            <person name="Lander E.S."/>
            <person name="Kellis M."/>
        </authorList>
    </citation>
    <scope>NUCLEOTIDE SEQUENCE [LARGE SCALE GENOMIC DNA]</scope>
    <source>
        <strain evidence="6">2N</strain>
    </source>
</reference>
<keyword evidence="3" id="KW-0539">Nucleus</keyword>
<dbReference type="Gene3D" id="2.40.50.140">
    <property type="entry name" value="Nucleic acid-binding proteins"/>
    <property type="match status" value="2"/>
</dbReference>
<evidence type="ECO:0000256" key="2">
    <source>
        <dbReference type="ARBA" id="ARBA00008647"/>
    </source>
</evidence>
<sequence length="140" mass="15885">MIYATVATENIFFQVKVFDAVKDKFIPQNIIAISNYVGQDGFLEIHSYSSVFHVSADQKMNISTTLIVCQTTPKISQLCSQSEGKYVNELFLVCKVMRPEFIFYDIQDRTGKMEVVVQGRLASVYCEEGDKLDLNCFEVA</sequence>
<dbReference type="HOGENOM" id="CLU_3322223_0_0_1"/>
<dbReference type="GO" id="GO:0035458">
    <property type="term" value="P:cellular response to interferon-beta"/>
    <property type="evidence" value="ECO:0007669"/>
    <property type="project" value="InterPro"/>
</dbReference>
<dbReference type="PANTHER" id="PTHR12200">
    <property type="entry name" value="INTERFERON-INDUCIBLE PROTEIN AIM2 FAMILY MEMBER"/>
    <property type="match status" value="1"/>
</dbReference>
<organism evidence="5 6">
    <name type="scientific">Cavia porcellus</name>
    <name type="common">Guinea pig</name>
    <dbReference type="NCBI Taxonomy" id="10141"/>
    <lineage>
        <taxon>Eukaryota</taxon>
        <taxon>Metazoa</taxon>
        <taxon>Chordata</taxon>
        <taxon>Craniata</taxon>
        <taxon>Vertebrata</taxon>
        <taxon>Euteleostomi</taxon>
        <taxon>Mammalia</taxon>
        <taxon>Eutheria</taxon>
        <taxon>Euarchontoglires</taxon>
        <taxon>Glires</taxon>
        <taxon>Rodentia</taxon>
        <taxon>Hystricomorpha</taxon>
        <taxon>Caviidae</taxon>
        <taxon>Cavia</taxon>
    </lineage>
</organism>
<dbReference type="STRING" id="10141.ENSCPOP00000014669"/>
<dbReference type="PROSITE" id="PS50834">
    <property type="entry name" value="HIN_200"/>
    <property type="match status" value="1"/>
</dbReference>
<dbReference type="FunFam" id="2.40.50.140:FF:000500">
    <property type="entry name" value="Interferon-activable protein 202"/>
    <property type="match status" value="1"/>
</dbReference>
<reference evidence="5" key="3">
    <citation type="submission" date="2025-09" db="UniProtKB">
        <authorList>
            <consortium name="Ensembl"/>
        </authorList>
    </citation>
    <scope>IDENTIFICATION</scope>
    <source>
        <strain evidence="5">2N</strain>
    </source>
</reference>
<dbReference type="EMBL" id="AAKN02043089">
    <property type="status" value="NOT_ANNOTATED_CDS"/>
    <property type="molecule type" value="Genomic_DNA"/>
</dbReference>
<dbReference type="InterPro" id="IPR004021">
    <property type="entry name" value="HIN200/IF120x"/>
</dbReference>
<dbReference type="Proteomes" id="UP000005447">
    <property type="component" value="Unassembled WGS sequence"/>
</dbReference>
<dbReference type="InParanoid" id="H0VVE3"/>
<dbReference type="GO" id="GO:0003690">
    <property type="term" value="F:double-stranded DNA binding"/>
    <property type="evidence" value="ECO:0007669"/>
    <property type="project" value="TreeGrafter"/>
</dbReference>
<dbReference type="PANTHER" id="PTHR12200:SF24">
    <property type="entry name" value="INTERFERON ACTIVATED GENE 207-RELATED"/>
    <property type="match status" value="1"/>
</dbReference>
<dbReference type="VEuPathDB" id="HostDB:ENSCPOG00000025018"/>
<dbReference type="SUPFAM" id="SSF159141">
    <property type="entry name" value="HIN-2000 domain-like"/>
    <property type="match status" value="2"/>
</dbReference>
<protein>
    <recommendedName>
        <fullName evidence="4">HIN-200 domain-containing protein</fullName>
    </recommendedName>
</protein>
<comment type="subcellular location">
    <subcellularLocation>
        <location evidence="1">Nucleus</location>
    </subcellularLocation>
</comment>
<reference evidence="5" key="2">
    <citation type="submission" date="2025-08" db="UniProtKB">
        <authorList>
            <consortium name="Ensembl"/>
        </authorList>
    </citation>
    <scope>IDENTIFICATION</scope>
    <source>
        <strain evidence="5">2N</strain>
    </source>
</reference>
<keyword evidence="6" id="KW-1185">Reference proteome</keyword>
<feature type="domain" description="HIN-200" evidence="4">
    <location>
        <begin position="1"/>
        <end position="140"/>
    </location>
</feature>
<accession>H0VVE3</accession>
<evidence type="ECO:0000313" key="5">
    <source>
        <dbReference type="Ensembl" id="ENSCPOP00000014669.2"/>
    </source>
</evidence>